<evidence type="ECO:0000256" key="7">
    <source>
        <dbReference type="ARBA" id="ARBA00047872"/>
    </source>
</evidence>
<evidence type="ECO:0000256" key="5">
    <source>
        <dbReference type="ARBA" id="ARBA00022777"/>
    </source>
</evidence>
<name>A0ABU2SEX9_9ACTN</name>
<comment type="catalytic activity">
    <reaction evidence="7">
        <text>L-aspartate + ATP = 4-phospho-L-aspartate + ADP</text>
        <dbReference type="Rhea" id="RHEA:23776"/>
        <dbReference type="ChEBI" id="CHEBI:29991"/>
        <dbReference type="ChEBI" id="CHEBI:30616"/>
        <dbReference type="ChEBI" id="CHEBI:57535"/>
        <dbReference type="ChEBI" id="CHEBI:456216"/>
        <dbReference type="EC" id="2.7.2.4"/>
    </reaction>
</comment>
<keyword evidence="3" id="KW-0808">Transferase</keyword>
<sequence length="284" mass="30305">MSAHLLSTALHRAGITATVLAGHQQGLVTDATFMWARVERLDAAPLRQALDQHQVVIIPGGQAADQHGRPTWLGKNSSDLSAVLVAAALGAERCEVHSDVDGIYSADPNAVNGARLLSEVAYDVAALMSLYGAKVLHRRSVRTAKQHGITLVCRHNRAPFPSGTVIGSTGAPTASVVLNTKSTVLAYDTTAQANRAHSVFHTEGIDTVRLEDGPHLIIVGGYLDIERCQRTHDLPRARALGIPVTEITGSRAITHIADEPEQARRLAQKLHDALPEPTVGIRAL</sequence>
<evidence type="ECO:0000256" key="1">
    <source>
        <dbReference type="ARBA" id="ARBA00010122"/>
    </source>
</evidence>
<dbReference type="PANTHER" id="PTHR21499:SF3">
    <property type="entry name" value="ASPARTOKINASE"/>
    <property type="match status" value="1"/>
</dbReference>
<dbReference type="Gene3D" id="3.40.1160.10">
    <property type="entry name" value="Acetylglutamate kinase-like"/>
    <property type="match status" value="1"/>
</dbReference>
<evidence type="ECO:0000256" key="6">
    <source>
        <dbReference type="ARBA" id="ARBA00022840"/>
    </source>
</evidence>
<accession>A0ABU2SEX9</accession>
<dbReference type="Pfam" id="PF00696">
    <property type="entry name" value="AA_kinase"/>
    <property type="match status" value="1"/>
</dbReference>
<evidence type="ECO:0000256" key="2">
    <source>
        <dbReference type="ARBA" id="ARBA00013059"/>
    </source>
</evidence>
<evidence type="ECO:0000313" key="10">
    <source>
        <dbReference type="Proteomes" id="UP001183615"/>
    </source>
</evidence>
<dbReference type="PANTHER" id="PTHR21499">
    <property type="entry name" value="ASPARTATE KINASE"/>
    <property type="match status" value="1"/>
</dbReference>
<keyword evidence="10" id="KW-1185">Reference proteome</keyword>
<keyword evidence="6" id="KW-0067">ATP-binding</keyword>
<keyword evidence="4" id="KW-0547">Nucleotide-binding</keyword>
<dbReference type="Proteomes" id="UP001183615">
    <property type="component" value="Unassembled WGS sequence"/>
</dbReference>
<comment type="caution">
    <text evidence="9">The sequence shown here is derived from an EMBL/GenBank/DDBJ whole genome shotgun (WGS) entry which is preliminary data.</text>
</comment>
<keyword evidence="5 9" id="KW-0418">Kinase</keyword>
<gene>
    <name evidence="9" type="ORF">RM779_30850</name>
</gene>
<dbReference type="EC" id="2.7.2.4" evidence="2"/>
<evidence type="ECO:0000259" key="8">
    <source>
        <dbReference type="Pfam" id="PF00696"/>
    </source>
</evidence>
<comment type="similarity">
    <text evidence="1">Belongs to the aspartokinase family.</text>
</comment>
<organism evidence="9 10">
    <name type="scientific">Streptomyces johnsoniae</name>
    <dbReference type="NCBI Taxonomy" id="3075532"/>
    <lineage>
        <taxon>Bacteria</taxon>
        <taxon>Bacillati</taxon>
        <taxon>Actinomycetota</taxon>
        <taxon>Actinomycetes</taxon>
        <taxon>Kitasatosporales</taxon>
        <taxon>Streptomycetaceae</taxon>
        <taxon>Streptomyces</taxon>
    </lineage>
</organism>
<proteinExistence type="inferred from homology"/>
<dbReference type="SUPFAM" id="SSF53633">
    <property type="entry name" value="Carbamate kinase-like"/>
    <property type="match status" value="1"/>
</dbReference>
<evidence type="ECO:0000256" key="4">
    <source>
        <dbReference type="ARBA" id="ARBA00022741"/>
    </source>
</evidence>
<dbReference type="EMBL" id="JAVREV010000024">
    <property type="protein sequence ID" value="MDT0446959.1"/>
    <property type="molecule type" value="Genomic_DNA"/>
</dbReference>
<dbReference type="InterPro" id="IPR001048">
    <property type="entry name" value="Asp/Glu/Uridylate_kinase"/>
</dbReference>
<feature type="domain" description="Aspartate/glutamate/uridylate kinase" evidence="8">
    <location>
        <begin position="1"/>
        <end position="153"/>
    </location>
</feature>
<evidence type="ECO:0000256" key="3">
    <source>
        <dbReference type="ARBA" id="ARBA00022679"/>
    </source>
</evidence>
<protein>
    <recommendedName>
        <fullName evidence="2">aspartate kinase</fullName>
        <ecNumber evidence="2">2.7.2.4</ecNumber>
    </recommendedName>
</protein>
<reference evidence="10" key="1">
    <citation type="submission" date="2023-07" db="EMBL/GenBank/DDBJ databases">
        <title>30 novel species of actinomycetes from the DSMZ collection.</title>
        <authorList>
            <person name="Nouioui I."/>
        </authorList>
    </citation>
    <scope>NUCLEOTIDE SEQUENCE [LARGE SCALE GENOMIC DNA]</scope>
    <source>
        <strain evidence="10">DSM 41886</strain>
    </source>
</reference>
<dbReference type="GO" id="GO:0016301">
    <property type="term" value="F:kinase activity"/>
    <property type="evidence" value="ECO:0007669"/>
    <property type="project" value="UniProtKB-KW"/>
</dbReference>
<evidence type="ECO:0000313" key="9">
    <source>
        <dbReference type="EMBL" id="MDT0446959.1"/>
    </source>
</evidence>
<dbReference type="InterPro" id="IPR036393">
    <property type="entry name" value="AceGlu_kinase-like_sf"/>
</dbReference>